<proteinExistence type="predicted"/>
<dbReference type="Gene3D" id="1.10.520.40">
    <property type="entry name" value="CRISPR-associated protein Cse2"/>
    <property type="match status" value="1"/>
</dbReference>
<sequence length="201" mass="22690">MSSASMCPSSSGATWTITAWLAVAALAQLRRGAGKLIQDVPDLWGVCGIERLYADEDGLHHNQPEHVQLKAENAMFLAVTLYALHQQSHSKDRMHRPGVGLGTAVRRLMPEHTIDEPIRRRFVRLGTATDLEALAYRLREIVSLLRREAIPLDYALLASQLYQAQFPDGLRQVRRQWGRSFHTYRTESSSNGEVETVKDDR</sequence>
<protein>
    <submittedName>
        <fullName evidence="1">CRISPR system Cascade subunit CasB</fullName>
    </submittedName>
</protein>
<dbReference type="NCBIfam" id="TIGR02548">
    <property type="entry name" value="casB_cse2"/>
    <property type="match status" value="1"/>
</dbReference>
<evidence type="ECO:0000313" key="2">
    <source>
        <dbReference type="Proteomes" id="UP000319213"/>
    </source>
</evidence>
<reference evidence="1 2" key="1">
    <citation type="submission" date="2019-06" db="EMBL/GenBank/DDBJ databases">
        <title>Sequencing the genomes of 1000 actinobacteria strains.</title>
        <authorList>
            <person name="Klenk H.-P."/>
        </authorList>
    </citation>
    <scope>NUCLEOTIDE SEQUENCE [LARGE SCALE GENOMIC DNA]</scope>
    <source>
        <strain evidence="1 2">DSM 43186</strain>
    </source>
</reference>
<dbReference type="Pfam" id="PF09485">
    <property type="entry name" value="CRISPR_Cse2"/>
    <property type="match status" value="1"/>
</dbReference>
<accession>A0A543IYU1</accession>
<evidence type="ECO:0000313" key="1">
    <source>
        <dbReference type="EMBL" id="TQM75746.1"/>
    </source>
</evidence>
<dbReference type="EMBL" id="VFPQ01000001">
    <property type="protein sequence ID" value="TQM75746.1"/>
    <property type="molecule type" value="Genomic_DNA"/>
</dbReference>
<keyword evidence="2" id="KW-1185">Reference proteome</keyword>
<dbReference type="AlphaFoldDB" id="A0A543IYU1"/>
<dbReference type="CDD" id="cd09731">
    <property type="entry name" value="Cse2_I-E"/>
    <property type="match status" value="1"/>
</dbReference>
<dbReference type="Proteomes" id="UP000319213">
    <property type="component" value="Unassembled WGS sequence"/>
</dbReference>
<name>A0A543IYU1_9ACTN</name>
<organism evidence="1 2">
    <name type="scientific">Thermopolyspora flexuosa</name>
    <dbReference type="NCBI Taxonomy" id="103836"/>
    <lineage>
        <taxon>Bacteria</taxon>
        <taxon>Bacillati</taxon>
        <taxon>Actinomycetota</taxon>
        <taxon>Actinomycetes</taxon>
        <taxon>Streptosporangiales</taxon>
        <taxon>Streptosporangiaceae</taxon>
        <taxon>Thermopolyspora</taxon>
    </lineage>
</organism>
<gene>
    <name evidence="1" type="ORF">FHX40_2464</name>
</gene>
<dbReference type="InterPro" id="IPR013382">
    <property type="entry name" value="CRISPR-assoc_prot_Cse2"/>
</dbReference>
<dbReference type="InterPro" id="IPR038287">
    <property type="entry name" value="Cse2_sf"/>
</dbReference>
<comment type="caution">
    <text evidence="1">The sequence shown here is derived from an EMBL/GenBank/DDBJ whole genome shotgun (WGS) entry which is preliminary data.</text>
</comment>